<protein>
    <submittedName>
        <fullName evidence="7">Sterol desaturase family protein</fullName>
    </submittedName>
</protein>
<evidence type="ECO:0000256" key="4">
    <source>
        <dbReference type="ARBA" id="ARBA00023136"/>
    </source>
</evidence>
<dbReference type="PANTHER" id="PTHR11863">
    <property type="entry name" value="STEROL DESATURASE"/>
    <property type="match status" value="1"/>
</dbReference>
<feature type="domain" description="Fatty acid hydroxylase" evidence="6">
    <location>
        <begin position="213"/>
        <end position="346"/>
    </location>
</feature>
<accession>A0A947DB42</accession>
<gene>
    <name evidence="7" type="ORF">KL771_22585</name>
</gene>
<comment type="caution">
    <text evidence="7">The sequence shown here is derived from an EMBL/GenBank/DDBJ whole genome shotgun (WGS) entry which is preliminary data.</text>
</comment>
<dbReference type="InterPro" id="IPR050307">
    <property type="entry name" value="Sterol_Desaturase_Related"/>
</dbReference>
<organism evidence="7 8">
    <name type="scientific">Prosthecodimorpha staleyi</name>
    <dbReference type="NCBI Taxonomy" id="2840188"/>
    <lineage>
        <taxon>Bacteria</taxon>
        <taxon>Pseudomonadati</taxon>
        <taxon>Pseudomonadota</taxon>
        <taxon>Alphaproteobacteria</taxon>
        <taxon>Hyphomicrobiales</taxon>
        <taxon>Ancalomicrobiaceae</taxon>
        <taxon>Prosthecodimorpha</taxon>
    </lineage>
</organism>
<evidence type="ECO:0000256" key="2">
    <source>
        <dbReference type="ARBA" id="ARBA00022692"/>
    </source>
</evidence>
<evidence type="ECO:0000256" key="3">
    <source>
        <dbReference type="ARBA" id="ARBA00022989"/>
    </source>
</evidence>
<feature type="transmembrane region" description="Helical" evidence="5">
    <location>
        <begin position="165"/>
        <end position="185"/>
    </location>
</feature>
<keyword evidence="4 5" id="KW-0472">Membrane</keyword>
<keyword evidence="2 5" id="KW-0812">Transmembrane</keyword>
<proteinExistence type="predicted"/>
<keyword evidence="8" id="KW-1185">Reference proteome</keyword>
<sequence length="380" mass="42842">MLHAIRMKLRAELEAPREARGFGTGWIAGTLALLAGATGLLLVLVLKHPGWLGVPELSLLRDHALFRPVLWAVVIAAYLLSILSLVLRPEKILGFAGMTVTLAATILGAVPGEPASASTPGGLFLGVDFFVLNVLFMGFLFVPLERFLALRPEQVLFREEWREDIFYYLVSSLFVQVLTFLTLAPSKAVIAVTGDWSAFRAAVGALPWLVQVVAIMVLTDFAQYWVHRAFHRVPFLWRFHAVHHSAKSMDWLASARMHFLEIIALRSLTALPMFVLGFSESALQAYLLIVYIYSAFIHANIRGRFGVLEEIFVVPRFHHWHHGIEREAIDVNFAIHFPLLDRLFGTHHMPENRWPEGYGISGHPVPKGYWAQFLYPFRKG</sequence>
<dbReference type="AlphaFoldDB" id="A0A947DB42"/>
<evidence type="ECO:0000313" key="7">
    <source>
        <dbReference type="EMBL" id="MBT9292267.1"/>
    </source>
</evidence>
<dbReference type="RefSeq" id="WP_261970782.1">
    <property type="nucleotide sequence ID" value="NZ_JAHHZF010000012.1"/>
</dbReference>
<evidence type="ECO:0000259" key="6">
    <source>
        <dbReference type="Pfam" id="PF04116"/>
    </source>
</evidence>
<dbReference type="GO" id="GO:0005506">
    <property type="term" value="F:iron ion binding"/>
    <property type="evidence" value="ECO:0007669"/>
    <property type="project" value="InterPro"/>
</dbReference>
<feature type="transmembrane region" description="Helical" evidence="5">
    <location>
        <begin position="92"/>
        <end position="110"/>
    </location>
</feature>
<reference evidence="7 8" key="1">
    <citation type="submission" date="2021-06" db="EMBL/GenBank/DDBJ databases">
        <authorList>
            <person name="Grouzdev D.S."/>
            <person name="Koziaeva V."/>
        </authorList>
    </citation>
    <scope>NUCLEOTIDE SEQUENCE [LARGE SCALE GENOMIC DNA]</scope>
    <source>
        <strain evidence="7 8">22</strain>
    </source>
</reference>
<feature type="transmembrane region" description="Helical" evidence="5">
    <location>
        <begin position="21"/>
        <end position="45"/>
    </location>
</feature>
<dbReference type="Pfam" id="PF04116">
    <property type="entry name" value="FA_hydroxylase"/>
    <property type="match status" value="1"/>
</dbReference>
<evidence type="ECO:0000256" key="5">
    <source>
        <dbReference type="SAM" id="Phobius"/>
    </source>
</evidence>
<evidence type="ECO:0000313" key="8">
    <source>
        <dbReference type="Proteomes" id="UP000766595"/>
    </source>
</evidence>
<dbReference type="GO" id="GO:0008610">
    <property type="term" value="P:lipid biosynthetic process"/>
    <property type="evidence" value="ECO:0007669"/>
    <property type="project" value="InterPro"/>
</dbReference>
<evidence type="ECO:0000256" key="1">
    <source>
        <dbReference type="ARBA" id="ARBA00004370"/>
    </source>
</evidence>
<comment type="subcellular location">
    <subcellularLocation>
        <location evidence="1">Membrane</location>
    </subcellularLocation>
</comment>
<dbReference type="Proteomes" id="UP000766595">
    <property type="component" value="Unassembled WGS sequence"/>
</dbReference>
<feature type="transmembrane region" description="Helical" evidence="5">
    <location>
        <begin position="205"/>
        <end position="226"/>
    </location>
</feature>
<name>A0A947DB42_9HYPH</name>
<dbReference type="GO" id="GO:0016491">
    <property type="term" value="F:oxidoreductase activity"/>
    <property type="evidence" value="ECO:0007669"/>
    <property type="project" value="InterPro"/>
</dbReference>
<keyword evidence="3 5" id="KW-1133">Transmembrane helix</keyword>
<feature type="transmembrane region" description="Helical" evidence="5">
    <location>
        <begin position="122"/>
        <end position="144"/>
    </location>
</feature>
<dbReference type="GO" id="GO:0016020">
    <property type="term" value="C:membrane"/>
    <property type="evidence" value="ECO:0007669"/>
    <property type="project" value="UniProtKB-SubCell"/>
</dbReference>
<feature type="transmembrane region" description="Helical" evidence="5">
    <location>
        <begin position="65"/>
        <end position="85"/>
    </location>
</feature>
<dbReference type="EMBL" id="JAHHZF010000012">
    <property type="protein sequence ID" value="MBT9292267.1"/>
    <property type="molecule type" value="Genomic_DNA"/>
</dbReference>
<feature type="transmembrane region" description="Helical" evidence="5">
    <location>
        <begin position="283"/>
        <end position="301"/>
    </location>
</feature>
<dbReference type="InterPro" id="IPR006694">
    <property type="entry name" value="Fatty_acid_hydroxylase"/>
</dbReference>